<name>A0ABN0EAK7_9FLAO</name>
<feature type="chain" id="PRO_5046886864" evidence="1">
    <location>
        <begin position="23"/>
        <end position="113"/>
    </location>
</feature>
<dbReference type="Proteomes" id="UP000005402">
    <property type="component" value="Unassembled WGS sequence"/>
</dbReference>
<evidence type="ECO:0000313" key="3">
    <source>
        <dbReference type="Proteomes" id="UP000005402"/>
    </source>
</evidence>
<gene>
    <name evidence="2" type="ORF">HMPREF9712_01325</name>
</gene>
<feature type="signal peptide" evidence="1">
    <location>
        <begin position="1"/>
        <end position="22"/>
    </location>
</feature>
<comment type="caution">
    <text evidence="2">The sequence shown here is derived from an EMBL/GenBank/DDBJ whole genome shotgun (WGS) entry which is preliminary data.</text>
</comment>
<proteinExistence type="predicted"/>
<accession>A0ABN0EAK7</accession>
<protein>
    <submittedName>
        <fullName evidence="2">Uncharacterized protein</fullName>
    </submittedName>
</protein>
<dbReference type="RefSeq" id="WP_006258081.1">
    <property type="nucleotide sequence ID" value="NZ_KE161016.1"/>
</dbReference>
<keyword evidence="3" id="KW-1185">Reference proteome</keyword>
<dbReference type="GeneID" id="66976271"/>
<dbReference type="EMBL" id="AGEC02000019">
    <property type="protein sequence ID" value="EHO10220.1"/>
    <property type="molecule type" value="Genomic_DNA"/>
</dbReference>
<evidence type="ECO:0000256" key="1">
    <source>
        <dbReference type="SAM" id="SignalP"/>
    </source>
</evidence>
<organism evidence="2 3">
    <name type="scientific">Myroides odoratimimus CCUG 10230</name>
    <dbReference type="NCBI Taxonomy" id="883150"/>
    <lineage>
        <taxon>Bacteria</taxon>
        <taxon>Pseudomonadati</taxon>
        <taxon>Bacteroidota</taxon>
        <taxon>Flavobacteriia</taxon>
        <taxon>Flavobacteriales</taxon>
        <taxon>Flavobacteriaceae</taxon>
        <taxon>Myroides</taxon>
    </lineage>
</organism>
<reference evidence="2" key="1">
    <citation type="submission" date="2012-07" db="EMBL/GenBank/DDBJ databases">
        <title>The Genome Sequence of Myroides odoratimimus CCUG 10230.</title>
        <authorList>
            <consortium name="The Broad Institute Genome Sequencing Platform"/>
            <person name="Earl A."/>
            <person name="Ward D."/>
            <person name="Feldgarden M."/>
            <person name="Gevers D."/>
            <person name="Huys G."/>
            <person name="Walker B."/>
            <person name="Young S.K."/>
            <person name="Zeng Q."/>
            <person name="Gargeya S."/>
            <person name="Fitzgerald M."/>
            <person name="Haas B."/>
            <person name="Abouelleil A."/>
            <person name="Alvarado L."/>
            <person name="Arachchi H.M."/>
            <person name="Berlin A.M."/>
            <person name="Chapman S.B."/>
            <person name="Goldberg J."/>
            <person name="Griggs A."/>
            <person name="Gujja S."/>
            <person name="Hansen M."/>
            <person name="Howarth C."/>
            <person name="Imamovic A."/>
            <person name="Larimer J."/>
            <person name="McCowen C."/>
            <person name="Montmayeur A."/>
            <person name="Murphy C."/>
            <person name="Neiman D."/>
            <person name="Pearson M."/>
            <person name="Priest M."/>
            <person name="Roberts A."/>
            <person name="Saif S."/>
            <person name="Shea T."/>
            <person name="Sisk P."/>
            <person name="Sykes S."/>
            <person name="Wortman J."/>
            <person name="Nusbaum C."/>
            <person name="Birren B."/>
        </authorList>
    </citation>
    <scope>NUCLEOTIDE SEQUENCE [LARGE SCALE GENOMIC DNA]</scope>
    <source>
        <strain evidence="2">CCUG 10230</strain>
    </source>
</reference>
<evidence type="ECO:0000313" key="2">
    <source>
        <dbReference type="EMBL" id="EHO10220.1"/>
    </source>
</evidence>
<keyword evidence="1" id="KW-0732">Signal</keyword>
<sequence length="113" mass="12475">MKTLIKNLLMPLAVFAMLTVGAFTINASEKTDNAVNTESVTDLKADDPFSGDIYIRTPNPSGPGFIFTKVGTVEEGDCTPTEFVERCTIIIDNEEHDLWGKTPLGDYIELYKL</sequence>